<keyword evidence="8 11" id="KW-0328">Glycosyltransferase</keyword>
<dbReference type="InterPro" id="IPR029057">
    <property type="entry name" value="PRTase-like"/>
</dbReference>
<evidence type="ECO:0000256" key="8">
    <source>
        <dbReference type="ARBA" id="ARBA00022676"/>
    </source>
</evidence>
<keyword evidence="7 11" id="KW-0963">Cytoplasm</keyword>
<sequence>MGRGGARGNRARRRGRGLSVDGFSGLIRDVADFPKPGILFKDVMPMLADGPAFAAAVAAMAAPWRDARLGAVAGVEARGFIFGAAMARELGVGFVPVRKPGKLPGEVHEIAYALEYGSDRLQVQRGALAPGDRVLLVDDVLATGGTLAAAASLLAGLEVELAGGAVLIELAALGGRARWTSASPLLATLRY</sequence>
<evidence type="ECO:0000256" key="7">
    <source>
        <dbReference type="ARBA" id="ARBA00022490"/>
    </source>
</evidence>
<evidence type="ECO:0000256" key="3">
    <source>
        <dbReference type="ARBA" id="ARBA00004496"/>
    </source>
</evidence>
<dbReference type="CDD" id="cd06223">
    <property type="entry name" value="PRTases_typeI"/>
    <property type="match status" value="1"/>
</dbReference>
<dbReference type="AlphaFoldDB" id="A0A5C4RQU5"/>
<dbReference type="Proteomes" id="UP000305760">
    <property type="component" value="Unassembled WGS sequence"/>
</dbReference>
<dbReference type="GO" id="GO:0006166">
    <property type="term" value="P:purine ribonucleoside salvage"/>
    <property type="evidence" value="ECO:0007669"/>
    <property type="project" value="UniProtKB-UniRule"/>
</dbReference>
<dbReference type="OrthoDB" id="9803963at2"/>
<evidence type="ECO:0000256" key="6">
    <source>
        <dbReference type="ARBA" id="ARBA00011893"/>
    </source>
</evidence>
<gene>
    <name evidence="11" type="primary">apt</name>
    <name evidence="13" type="ORF">E1B00_09355</name>
</gene>
<dbReference type="InterPro" id="IPR005764">
    <property type="entry name" value="Ade_phspho_trans"/>
</dbReference>
<accession>A0A5C4RQU5</accession>
<evidence type="ECO:0000256" key="5">
    <source>
        <dbReference type="ARBA" id="ARBA00008391"/>
    </source>
</evidence>
<keyword evidence="14" id="KW-1185">Reference proteome</keyword>
<dbReference type="PANTHER" id="PTHR32315">
    <property type="entry name" value="ADENINE PHOSPHORIBOSYLTRANSFERASE"/>
    <property type="match status" value="1"/>
</dbReference>
<proteinExistence type="inferred from homology"/>
<organism evidence="13 14">
    <name type="scientific">Arenimonas terrae</name>
    <dbReference type="NCBI Taxonomy" id="2546226"/>
    <lineage>
        <taxon>Bacteria</taxon>
        <taxon>Pseudomonadati</taxon>
        <taxon>Pseudomonadota</taxon>
        <taxon>Gammaproteobacteria</taxon>
        <taxon>Lysobacterales</taxon>
        <taxon>Lysobacteraceae</taxon>
        <taxon>Arenimonas</taxon>
    </lineage>
</organism>
<reference evidence="13 14" key="1">
    <citation type="submission" date="2019-03" db="EMBL/GenBank/DDBJ databases">
        <title>Arenimonas daejeonensis sp. nov., isolated from compost.</title>
        <authorList>
            <person name="Jeon C.O."/>
        </authorList>
    </citation>
    <scope>NUCLEOTIDE SEQUENCE [LARGE SCALE GENOMIC DNA]</scope>
    <source>
        <strain evidence="13 14">R29</strain>
    </source>
</reference>
<dbReference type="GO" id="GO:0006168">
    <property type="term" value="P:adenine salvage"/>
    <property type="evidence" value="ECO:0007669"/>
    <property type="project" value="InterPro"/>
</dbReference>
<dbReference type="EMBL" id="SMDR01000002">
    <property type="protein sequence ID" value="TNJ33550.1"/>
    <property type="molecule type" value="Genomic_DNA"/>
</dbReference>
<comment type="caution">
    <text evidence="13">The sequence shown here is derived from an EMBL/GenBank/DDBJ whole genome shotgun (WGS) entry which is preliminary data.</text>
</comment>
<comment type="subunit">
    <text evidence="11">Homodimer.</text>
</comment>
<dbReference type="UniPathway" id="UPA00588">
    <property type="reaction ID" value="UER00646"/>
</dbReference>
<dbReference type="NCBIfam" id="TIGR01090">
    <property type="entry name" value="apt"/>
    <property type="match status" value="1"/>
</dbReference>
<evidence type="ECO:0000256" key="2">
    <source>
        <dbReference type="ARBA" id="ARBA00003968"/>
    </source>
</evidence>
<comment type="pathway">
    <text evidence="4 11">Purine metabolism; AMP biosynthesis via salvage pathway; AMP from adenine: step 1/1.</text>
</comment>
<comment type="catalytic activity">
    <reaction evidence="1 11">
        <text>AMP + diphosphate = 5-phospho-alpha-D-ribose 1-diphosphate + adenine</text>
        <dbReference type="Rhea" id="RHEA:16609"/>
        <dbReference type="ChEBI" id="CHEBI:16708"/>
        <dbReference type="ChEBI" id="CHEBI:33019"/>
        <dbReference type="ChEBI" id="CHEBI:58017"/>
        <dbReference type="ChEBI" id="CHEBI:456215"/>
        <dbReference type="EC" id="2.4.2.7"/>
    </reaction>
</comment>
<keyword evidence="10 11" id="KW-0660">Purine salvage</keyword>
<dbReference type="NCBIfam" id="NF002634">
    <property type="entry name" value="PRK02304.1-3"/>
    <property type="match status" value="1"/>
</dbReference>
<dbReference type="GO" id="GO:0002055">
    <property type="term" value="F:adenine binding"/>
    <property type="evidence" value="ECO:0007669"/>
    <property type="project" value="TreeGrafter"/>
</dbReference>
<name>A0A5C4RQU5_9GAMM</name>
<dbReference type="GO" id="GO:0044209">
    <property type="term" value="P:AMP salvage"/>
    <property type="evidence" value="ECO:0007669"/>
    <property type="project" value="UniProtKB-UniRule"/>
</dbReference>
<dbReference type="PANTHER" id="PTHR32315:SF3">
    <property type="entry name" value="ADENINE PHOSPHORIBOSYLTRANSFERASE"/>
    <property type="match status" value="1"/>
</dbReference>
<comment type="function">
    <text evidence="2 11">Catalyzes a salvage reaction resulting in the formation of AMP, that is energically less costly than de novo synthesis.</text>
</comment>
<dbReference type="HAMAP" id="MF_00004">
    <property type="entry name" value="Aden_phosphoribosyltr"/>
    <property type="match status" value="1"/>
</dbReference>
<evidence type="ECO:0000313" key="14">
    <source>
        <dbReference type="Proteomes" id="UP000305760"/>
    </source>
</evidence>
<dbReference type="InterPro" id="IPR000836">
    <property type="entry name" value="PRTase_dom"/>
</dbReference>
<dbReference type="SUPFAM" id="SSF53271">
    <property type="entry name" value="PRTase-like"/>
    <property type="match status" value="1"/>
</dbReference>
<keyword evidence="9 11" id="KW-0808">Transferase</keyword>
<comment type="subcellular location">
    <subcellularLocation>
        <location evidence="3 11">Cytoplasm</location>
    </subcellularLocation>
</comment>
<evidence type="ECO:0000256" key="9">
    <source>
        <dbReference type="ARBA" id="ARBA00022679"/>
    </source>
</evidence>
<dbReference type="GO" id="GO:0016208">
    <property type="term" value="F:AMP binding"/>
    <property type="evidence" value="ECO:0007669"/>
    <property type="project" value="TreeGrafter"/>
</dbReference>
<evidence type="ECO:0000256" key="1">
    <source>
        <dbReference type="ARBA" id="ARBA00000868"/>
    </source>
</evidence>
<dbReference type="InterPro" id="IPR050054">
    <property type="entry name" value="UPRTase/APRTase"/>
</dbReference>
<feature type="domain" description="Phosphoribosyltransferase" evidence="12">
    <location>
        <begin position="47"/>
        <end position="169"/>
    </location>
</feature>
<evidence type="ECO:0000256" key="4">
    <source>
        <dbReference type="ARBA" id="ARBA00004659"/>
    </source>
</evidence>
<dbReference type="GO" id="GO:0005737">
    <property type="term" value="C:cytoplasm"/>
    <property type="evidence" value="ECO:0007669"/>
    <property type="project" value="UniProtKB-SubCell"/>
</dbReference>
<evidence type="ECO:0000259" key="12">
    <source>
        <dbReference type="Pfam" id="PF00156"/>
    </source>
</evidence>
<dbReference type="Gene3D" id="3.40.50.2020">
    <property type="match status" value="1"/>
</dbReference>
<comment type="similarity">
    <text evidence="5 11">Belongs to the purine/pyrimidine phosphoribosyltransferase family.</text>
</comment>
<evidence type="ECO:0000256" key="10">
    <source>
        <dbReference type="ARBA" id="ARBA00022726"/>
    </source>
</evidence>
<dbReference type="FunFam" id="3.40.50.2020:FF:000021">
    <property type="entry name" value="Adenine phosphoribosyltransferase"/>
    <property type="match status" value="1"/>
</dbReference>
<dbReference type="EC" id="2.4.2.7" evidence="6 11"/>
<evidence type="ECO:0000256" key="11">
    <source>
        <dbReference type="HAMAP-Rule" id="MF_00004"/>
    </source>
</evidence>
<dbReference type="GO" id="GO:0003999">
    <property type="term" value="F:adenine phosphoribosyltransferase activity"/>
    <property type="evidence" value="ECO:0007669"/>
    <property type="project" value="UniProtKB-UniRule"/>
</dbReference>
<protein>
    <recommendedName>
        <fullName evidence="6 11">Adenine phosphoribosyltransferase</fullName>
        <shortName evidence="11">APRT</shortName>
        <ecNumber evidence="6 11">2.4.2.7</ecNumber>
    </recommendedName>
</protein>
<dbReference type="Pfam" id="PF00156">
    <property type="entry name" value="Pribosyltran"/>
    <property type="match status" value="1"/>
</dbReference>
<evidence type="ECO:0000313" key="13">
    <source>
        <dbReference type="EMBL" id="TNJ33550.1"/>
    </source>
</evidence>
<dbReference type="NCBIfam" id="NF002636">
    <property type="entry name" value="PRK02304.1-5"/>
    <property type="match status" value="1"/>
</dbReference>